<name>A0ABV2SMC1_9GAMM</name>
<dbReference type="EMBL" id="JBEWTB010000002">
    <property type="protein sequence ID" value="MET4758494.1"/>
    <property type="molecule type" value="Genomic_DNA"/>
</dbReference>
<keyword evidence="2" id="KW-1185">Reference proteome</keyword>
<dbReference type="RefSeq" id="WP_354008574.1">
    <property type="nucleotide sequence ID" value="NZ_JBEWTA010000001.1"/>
</dbReference>
<proteinExistence type="predicted"/>
<accession>A0ABV2SMC1</accession>
<protein>
    <recommendedName>
        <fullName evidence="3">DUF4116 domain-containing protein</fullName>
    </recommendedName>
</protein>
<sequence>MRLGEGNLNGYTSGNVELCENENFYISFLPENVKKTDSTDKCYINKEHFLYKISGNVVYIHKKEWIIDCGILIYNSDLPKGVSLGDYVECEAKLLANNFFSYKQYEPHDKHRFCPDLKYSFKVNHIAVCDIFVSYDEDSGEKESIFHEEFLNLEDGVFCFHSFDEDHIQIDCVLKSTSPLKWSEDRPFKSDFKIYLGAEQDSQLNQELVYCKYEGSAIHHLKDRDVSEMHLHYNLKSDCYNNAYIALEWIEKEVVKSNYFPPKIVYQPTRYINSKVKNSISRINELASANLVSIYKTLLDEGFSYNICERVRFAESTHLPEGLANYMLDDPARIVIIALAKNPSLSHSVQYKLSKLSNEPYVLHALARNESLTTSLMHKFSDSDDKMLQKSLAENKNLLPELKLKLNFA</sequence>
<comment type="caution">
    <text evidence="1">The sequence shown here is derived from an EMBL/GenBank/DDBJ whole genome shotgun (WGS) entry which is preliminary data.</text>
</comment>
<gene>
    <name evidence="1" type="ORF">V5J35_003686</name>
</gene>
<evidence type="ECO:0000313" key="2">
    <source>
        <dbReference type="Proteomes" id="UP001549366"/>
    </source>
</evidence>
<evidence type="ECO:0008006" key="3">
    <source>
        <dbReference type="Google" id="ProtNLM"/>
    </source>
</evidence>
<organism evidence="1 2">
    <name type="scientific">Endozoicomonas lisbonensis</name>
    <dbReference type="NCBI Taxonomy" id="3120522"/>
    <lineage>
        <taxon>Bacteria</taxon>
        <taxon>Pseudomonadati</taxon>
        <taxon>Pseudomonadota</taxon>
        <taxon>Gammaproteobacteria</taxon>
        <taxon>Oceanospirillales</taxon>
        <taxon>Endozoicomonadaceae</taxon>
        <taxon>Endozoicomonas</taxon>
    </lineage>
</organism>
<reference evidence="1 2" key="1">
    <citation type="submission" date="2024-06" db="EMBL/GenBank/DDBJ databases">
        <title>Genomic Encyclopedia of Type Strains, Phase V (KMG-V): Genome sequencing to study the core and pangenomes of soil and plant-associated prokaryotes.</title>
        <authorList>
            <person name="Whitman W."/>
        </authorList>
    </citation>
    <scope>NUCLEOTIDE SEQUENCE [LARGE SCALE GENOMIC DNA]</scope>
    <source>
        <strain evidence="1 2">NE40</strain>
    </source>
</reference>
<dbReference type="Proteomes" id="UP001549366">
    <property type="component" value="Unassembled WGS sequence"/>
</dbReference>
<evidence type="ECO:0000313" key="1">
    <source>
        <dbReference type="EMBL" id="MET4758494.1"/>
    </source>
</evidence>